<keyword evidence="8" id="KW-0328">Glycosyltransferase</keyword>
<evidence type="ECO:0000256" key="1">
    <source>
        <dbReference type="ARBA" id="ARBA00001066"/>
    </source>
</evidence>
<dbReference type="InterPro" id="IPR000312">
    <property type="entry name" value="Glycosyl_Trfase_fam3"/>
</dbReference>
<evidence type="ECO:0000256" key="10">
    <source>
        <dbReference type="ARBA" id="ARBA00048453"/>
    </source>
</evidence>
<dbReference type="OrthoDB" id="9763887at2"/>
<reference evidence="13 14" key="1">
    <citation type="submission" date="2016-10" db="EMBL/GenBank/DDBJ databases">
        <authorList>
            <person name="de Groot N.N."/>
        </authorList>
    </citation>
    <scope>NUCLEOTIDE SEQUENCE [LARGE SCALE GENOMIC DNA]</scope>
    <source>
        <strain evidence="13 14">DSM 15695</strain>
    </source>
</reference>
<evidence type="ECO:0000256" key="5">
    <source>
        <dbReference type="ARBA" id="ARBA00011738"/>
    </source>
</evidence>
<dbReference type="SUPFAM" id="SSF54680">
    <property type="entry name" value="Pyrimidine nucleoside phosphorylase C-terminal domain"/>
    <property type="match status" value="1"/>
</dbReference>
<evidence type="ECO:0000313" key="13">
    <source>
        <dbReference type="EMBL" id="SEQ52825.1"/>
    </source>
</evidence>
<comment type="similarity">
    <text evidence="4">Belongs to the thymidine/pyrimidine-nucleoside phosphorylase family.</text>
</comment>
<dbReference type="NCBIfam" id="NF004747">
    <property type="entry name" value="PRK06078.1"/>
    <property type="match status" value="1"/>
</dbReference>
<evidence type="ECO:0000256" key="7">
    <source>
        <dbReference type="ARBA" id="ARBA00014680"/>
    </source>
</evidence>
<dbReference type="STRING" id="89093.SAMN04488558_1177"/>
<dbReference type="PANTHER" id="PTHR10515">
    <property type="entry name" value="THYMIDINE PHOSPHORYLASE"/>
    <property type="match status" value="1"/>
</dbReference>
<organism evidence="13 14">
    <name type="scientific">Ignavigranum ruoffiae</name>
    <dbReference type="NCBI Taxonomy" id="89093"/>
    <lineage>
        <taxon>Bacteria</taxon>
        <taxon>Bacillati</taxon>
        <taxon>Bacillota</taxon>
        <taxon>Bacilli</taxon>
        <taxon>Lactobacillales</taxon>
        <taxon>Aerococcaceae</taxon>
        <taxon>Ignavigranum</taxon>
    </lineage>
</organism>
<dbReference type="EMBL" id="FOEN01000017">
    <property type="protein sequence ID" value="SEQ52825.1"/>
    <property type="molecule type" value="Genomic_DNA"/>
</dbReference>
<dbReference type="NCBIfam" id="TIGR02644">
    <property type="entry name" value="Y_phosphoryl"/>
    <property type="match status" value="1"/>
</dbReference>
<comment type="catalytic activity">
    <reaction evidence="11">
        <text>thymidine + phosphate = 2-deoxy-alpha-D-ribose 1-phosphate + thymine</text>
        <dbReference type="Rhea" id="RHEA:16037"/>
        <dbReference type="ChEBI" id="CHEBI:17748"/>
        <dbReference type="ChEBI" id="CHEBI:17821"/>
        <dbReference type="ChEBI" id="CHEBI:43474"/>
        <dbReference type="ChEBI" id="CHEBI:57259"/>
        <dbReference type="EC" id="2.4.2.2"/>
    </reaction>
</comment>
<evidence type="ECO:0000256" key="8">
    <source>
        <dbReference type="ARBA" id="ARBA00022676"/>
    </source>
</evidence>
<dbReference type="FunFam" id="3.40.1030.10:FF:000003">
    <property type="entry name" value="Pyrimidine-nucleoside phosphorylase"/>
    <property type="match status" value="1"/>
</dbReference>
<dbReference type="GO" id="GO:0006213">
    <property type="term" value="P:pyrimidine nucleoside metabolic process"/>
    <property type="evidence" value="ECO:0007669"/>
    <property type="project" value="InterPro"/>
</dbReference>
<evidence type="ECO:0000259" key="12">
    <source>
        <dbReference type="SMART" id="SM00941"/>
    </source>
</evidence>
<comment type="function">
    <text evidence="3">Catalyzes phosphorolysis of the pyrimidine nucleosides uridine, thymidine and 2'-deoxyuridine with the formation of the corresponding pyrimidine base and ribose-1-phosphate.</text>
</comment>
<dbReference type="InterPro" id="IPR017459">
    <property type="entry name" value="Glycosyl_Trfase_fam3_N_dom"/>
</dbReference>
<dbReference type="GO" id="GO:0006206">
    <property type="term" value="P:pyrimidine nucleobase metabolic process"/>
    <property type="evidence" value="ECO:0007669"/>
    <property type="project" value="InterPro"/>
</dbReference>
<dbReference type="GO" id="GO:0004645">
    <property type="term" value="F:1,4-alpha-oligoglucan phosphorylase activity"/>
    <property type="evidence" value="ECO:0007669"/>
    <property type="project" value="InterPro"/>
</dbReference>
<dbReference type="Proteomes" id="UP000198833">
    <property type="component" value="Unassembled WGS sequence"/>
</dbReference>
<evidence type="ECO:0000256" key="11">
    <source>
        <dbReference type="ARBA" id="ARBA00048525"/>
    </source>
</evidence>
<dbReference type="InterPro" id="IPR035902">
    <property type="entry name" value="Nuc_phospho_transferase"/>
</dbReference>
<dbReference type="InterPro" id="IPR013102">
    <property type="entry name" value="PYNP_C"/>
</dbReference>
<dbReference type="AlphaFoldDB" id="A0A1H9GRX5"/>
<dbReference type="SMART" id="SM00941">
    <property type="entry name" value="PYNP_C"/>
    <property type="match status" value="1"/>
</dbReference>
<dbReference type="EC" id="2.4.2.2" evidence="6"/>
<dbReference type="Pfam" id="PF00591">
    <property type="entry name" value="Glycos_transf_3"/>
    <property type="match status" value="1"/>
</dbReference>
<dbReference type="RefSeq" id="WP_092572687.1">
    <property type="nucleotide sequence ID" value="NZ_FOEN01000017.1"/>
</dbReference>
<evidence type="ECO:0000256" key="3">
    <source>
        <dbReference type="ARBA" id="ARBA00003877"/>
    </source>
</evidence>
<dbReference type="PROSITE" id="PS00647">
    <property type="entry name" value="THYMID_PHOSPHORYLASE"/>
    <property type="match status" value="1"/>
</dbReference>
<name>A0A1H9GRX5_9LACT</name>
<dbReference type="GO" id="GO:0005829">
    <property type="term" value="C:cytosol"/>
    <property type="evidence" value="ECO:0007669"/>
    <property type="project" value="TreeGrafter"/>
</dbReference>
<dbReference type="GO" id="GO:0009032">
    <property type="term" value="F:thymidine phosphorylase activity"/>
    <property type="evidence" value="ECO:0007669"/>
    <property type="project" value="TreeGrafter"/>
</dbReference>
<sequence length="434" mass="46462">MNMVELIQKKQAGKALSQEEIDQLIEDYTQDKIPDYQMSAWMMAVYFQGMTEEEASYLTMAMAHSGDMIDLSAIHGKKVDKHSTGGVGDTTTIILAPLVASLGIPVAKMSGRGLGHTGGTLDKLESIPGFNVEVPIDDFIDQVNRHQIAVVGQTGNLTPADKKMYALRDVTATVQSIPLIAASIMSKKIAAGADAIVLDVKVGEGAFMKTVEQAEALAHQMVQIGQQVGRKTLAVISDMNQPLGCAVGNALEIKEAIATLRGQGPKDLEELCLLLGGQMLVAADAYTDLDQAQAALRQQIQNGQALAKFKEFIEAQDGDSEVVDHPERLSQAAYQIPVLAPKSGYVAHWQAQAIGEVAALFGAGRQRTEDQIDPSVGLVIEKKIGDAVQAGEPLLVLHSQTADVDQLRDKVLAAVTIQDQICPTPTLIHEVIQA</sequence>
<evidence type="ECO:0000256" key="9">
    <source>
        <dbReference type="ARBA" id="ARBA00022679"/>
    </source>
</evidence>
<dbReference type="InterPro" id="IPR036566">
    <property type="entry name" value="PYNP-like_C_sf"/>
</dbReference>
<comment type="cofactor">
    <cofactor evidence="2">
        <name>K(+)</name>
        <dbReference type="ChEBI" id="CHEBI:29103"/>
    </cofactor>
</comment>
<evidence type="ECO:0000256" key="4">
    <source>
        <dbReference type="ARBA" id="ARBA00006915"/>
    </source>
</evidence>
<accession>A0A1H9GRX5</accession>
<evidence type="ECO:0000256" key="2">
    <source>
        <dbReference type="ARBA" id="ARBA00001958"/>
    </source>
</evidence>
<dbReference type="InterPro" id="IPR000053">
    <property type="entry name" value="Thymidine/pyrmidine_PPase"/>
</dbReference>
<protein>
    <recommendedName>
        <fullName evidence="7">Pyrimidine-nucleoside phosphorylase</fullName>
        <ecNumber evidence="6">2.4.2.2</ecNumber>
    </recommendedName>
</protein>
<keyword evidence="14" id="KW-1185">Reference proteome</keyword>
<dbReference type="Gene3D" id="1.20.970.10">
    <property type="entry name" value="Transferase, Pyrimidine Nucleoside Phosphorylase, Chain C"/>
    <property type="match status" value="1"/>
</dbReference>
<comment type="catalytic activity">
    <reaction evidence="1">
        <text>2'-deoxyuridine + phosphate = 2-deoxy-alpha-D-ribose 1-phosphate + uracil</text>
        <dbReference type="Rhea" id="RHEA:22824"/>
        <dbReference type="ChEBI" id="CHEBI:16450"/>
        <dbReference type="ChEBI" id="CHEBI:17568"/>
        <dbReference type="ChEBI" id="CHEBI:43474"/>
        <dbReference type="ChEBI" id="CHEBI:57259"/>
        <dbReference type="EC" id="2.4.2.2"/>
    </reaction>
</comment>
<keyword evidence="9" id="KW-0808">Transferase</keyword>
<comment type="subunit">
    <text evidence="5">Homodimer.</text>
</comment>
<dbReference type="InterPro" id="IPR018090">
    <property type="entry name" value="Pyrmidine_PPas_bac/euk"/>
</dbReference>
<dbReference type="PIRSF" id="PIRSF000478">
    <property type="entry name" value="TP_PyNP"/>
    <property type="match status" value="1"/>
</dbReference>
<comment type="catalytic activity">
    <reaction evidence="10">
        <text>uridine + phosphate = alpha-D-ribose 1-phosphate + uracil</text>
        <dbReference type="Rhea" id="RHEA:24388"/>
        <dbReference type="ChEBI" id="CHEBI:16704"/>
        <dbReference type="ChEBI" id="CHEBI:17568"/>
        <dbReference type="ChEBI" id="CHEBI:43474"/>
        <dbReference type="ChEBI" id="CHEBI:57720"/>
        <dbReference type="EC" id="2.4.2.2"/>
    </reaction>
</comment>
<evidence type="ECO:0000313" key="14">
    <source>
        <dbReference type="Proteomes" id="UP000198833"/>
    </source>
</evidence>
<dbReference type="Gene3D" id="3.90.1170.30">
    <property type="entry name" value="Pyrimidine nucleoside phosphorylase-like, C-terminal domain"/>
    <property type="match status" value="1"/>
</dbReference>
<dbReference type="InterPro" id="IPR017872">
    <property type="entry name" value="Pyrmidine_PPase_CS"/>
</dbReference>
<gene>
    <name evidence="13" type="ORF">SAMN04488558_1177</name>
</gene>
<dbReference type="InterPro" id="IPR036320">
    <property type="entry name" value="Glycosyl_Trfase_fam3_N_dom_sf"/>
</dbReference>
<dbReference type="PANTHER" id="PTHR10515:SF0">
    <property type="entry name" value="THYMIDINE PHOSPHORYLASE"/>
    <property type="match status" value="1"/>
</dbReference>
<dbReference type="Gene3D" id="3.40.1030.10">
    <property type="entry name" value="Nucleoside phosphorylase/phosphoribosyltransferase catalytic domain"/>
    <property type="match status" value="1"/>
</dbReference>
<feature type="domain" description="Pyrimidine nucleoside phosphorylase C-terminal" evidence="12">
    <location>
        <begin position="345"/>
        <end position="418"/>
    </location>
</feature>
<dbReference type="SUPFAM" id="SSF52418">
    <property type="entry name" value="Nucleoside phosphorylase/phosphoribosyltransferase catalytic domain"/>
    <property type="match status" value="1"/>
</dbReference>
<proteinExistence type="inferred from homology"/>
<dbReference type="SUPFAM" id="SSF47648">
    <property type="entry name" value="Nucleoside phosphorylase/phosphoribosyltransferase N-terminal domain"/>
    <property type="match status" value="1"/>
</dbReference>
<dbReference type="Pfam" id="PF07831">
    <property type="entry name" value="PYNP_C"/>
    <property type="match status" value="1"/>
</dbReference>
<evidence type="ECO:0000256" key="6">
    <source>
        <dbReference type="ARBA" id="ARBA00011889"/>
    </source>
</evidence>
<dbReference type="NCBIfam" id="NF004490">
    <property type="entry name" value="PRK05820.1"/>
    <property type="match status" value="1"/>
</dbReference>
<dbReference type="Pfam" id="PF02885">
    <property type="entry name" value="Glycos_trans_3N"/>
    <property type="match status" value="1"/>
</dbReference>